<reference evidence="4" key="1">
    <citation type="journal article" date="2019" name="Int. J. Syst. Evol. Microbiol.">
        <title>The Global Catalogue of Microorganisms (GCM) 10K type strain sequencing project: providing services to taxonomists for standard genome sequencing and annotation.</title>
        <authorList>
            <consortium name="The Broad Institute Genomics Platform"/>
            <consortium name="The Broad Institute Genome Sequencing Center for Infectious Disease"/>
            <person name="Wu L."/>
            <person name="Ma J."/>
        </authorList>
    </citation>
    <scope>NUCLEOTIDE SEQUENCE [LARGE SCALE GENOMIC DNA]</scope>
    <source>
        <strain evidence="4">CGMCC 1.15795</strain>
    </source>
</reference>
<dbReference type="PANTHER" id="PTHR30189:SF1">
    <property type="entry name" value="LPS-ASSEMBLY PROTEIN LPTD"/>
    <property type="match status" value="1"/>
</dbReference>
<protein>
    <submittedName>
        <fullName evidence="3">LPS assembly protein LptD</fullName>
    </submittedName>
</protein>
<gene>
    <name evidence="3" type="ORF">ACFSDX_08180</name>
</gene>
<dbReference type="Pfam" id="PF19838">
    <property type="entry name" value="LptD_2"/>
    <property type="match status" value="1"/>
</dbReference>
<evidence type="ECO:0000259" key="2">
    <source>
        <dbReference type="Pfam" id="PF19838"/>
    </source>
</evidence>
<accession>A0ABW4QS43</accession>
<feature type="domain" description="LPS-assembly protein LptD central" evidence="2">
    <location>
        <begin position="287"/>
        <end position="811"/>
    </location>
</feature>
<dbReference type="PANTHER" id="PTHR30189">
    <property type="entry name" value="LPS-ASSEMBLY PROTEIN"/>
    <property type="match status" value="1"/>
</dbReference>
<dbReference type="EMBL" id="JBHUFD010000003">
    <property type="protein sequence ID" value="MFD1872401.1"/>
    <property type="molecule type" value="Genomic_DNA"/>
</dbReference>
<evidence type="ECO:0000313" key="3">
    <source>
        <dbReference type="EMBL" id="MFD1872401.1"/>
    </source>
</evidence>
<evidence type="ECO:0000256" key="1">
    <source>
        <dbReference type="SAM" id="MobiDB-lite"/>
    </source>
</evidence>
<name>A0ABW4QS43_9BACT</name>
<sequence length="1004" mass="109874">MLSSVFPSATGLRTRSWAGGVPAWLCFLLLLVSGPAALAQTTADSTSAPATQGKRRAGSAPTQPVRNISADPNEPQSPPPPGQTNTGRPQVPSVSRKPAPSLTGTADDSSGLAVRDTSRAGRQQDSIRLADLKRRSPIETTVKYAATDSIQFDVTSKVARLYSKANVDYGAINMKADLITVDYGHSTVLANGRRDSLKNKTIGKPVFKDGNGNYTADEIAYNFKSKRGIIAGAITQQGEGYVHSEVAKRQPDNTIHNLGTTYTTCNLAHPHFYIRAAKAKVIPGKAIITGPFHMVIGDVPLPLGLPFGYFPMQHGGRGSGIIIPTFGQAQDRGYYLSNGGYYWAPNDYLGLRVTGDLYAGNAERFGGFGVNTELTYNKRYRYRGSARISYTNRPINSILGTGTATNSEYVAPLSQNSFWITWSHSPTPTPGGGVFSASVQAGSSFYNRVNTLDPRRYLTPAFNSTVSYSKQLRHLPINYAIQASQSQNTQTSVMAFTLPNLSVGVARQYPYQWLGITPRGAWYEQFAVSYNLVAQNQLTNVVAARSLSSGLPLLGGSTTAYNIPLSFSNIGPLLRNAQSAAQHQFQITLPSATLIRHIQVQPSVSYGETWYPQSLDYKYIPQAQALRIDTTREFSRAYSYSANLSATTTFYGQLNFKSKTIKAIRHKVTPSLTYAFSPDLSKSAAYRGISQTDLDALNGDLRQAYNGGRLLEPTAFTRYQGFLLGQTASAKVSALNFSVQNSIEMKVRNKQDTTGTEEFKKVSLADGIDLAVGYNFAADSLTPKLSPLTLNYRVQVAKKLNVVISSSFSFYQRDSTGRNINEYLFNQRNFKLARLTAANISLGYQFNPAARPKSRANIPRAVAPSNDPVLGSPLPVAIYADYIDFDIPWEASVQYTASYSTNSAPFRNAQYAALLPLLANNSITATGSVKLTENLRLSSTLNYDLRTNTFVYPVINFTRDLHCWQITGMWMPVGQTRGYSFTIAAKSSLLQDLKLNRNRTILNR</sequence>
<feature type="region of interest" description="Disordered" evidence="1">
    <location>
        <begin position="43"/>
        <end position="126"/>
    </location>
</feature>
<dbReference type="Proteomes" id="UP001597197">
    <property type="component" value="Unassembled WGS sequence"/>
</dbReference>
<evidence type="ECO:0000313" key="4">
    <source>
        <dbReference type="Proteomes" id="UP001597197"/>
    </source>
</evidence>
<keyword evidence="4" id="KW-1185">Reference proteome</keyword>
<comment type="caution">
    <text evidence="3">The sequence shown here is derived from an EMBL/GenBank/DDBJ whole genome shotgun (WGS) entry which is preliminary data.</text>
</comment>
<organism evidence="3 4">
    <name type="scientific">Hymenobacter bucti</name>
    <dbReference type="NCBI Taxonomy" id="1844114"/>
    <lineage>
        <taxon>Bacteria</taxon>
        <taxon>Pseudomonadati</taxon>
        <taxon>Bacteroidota</taxon>
        <taxon>Cytophagia</taxon>
        <taxon>Cytophagales</taxon>
        <taxon>Hymenobacteraceae</taxon>
        <taxon>Hymenobacter</taxon>
    </lineage>
</organism>
<dbReference type="InterPro" id="IPR045659">
    <property type="entry name" value="LptD_2"/>
</dbReference>
<dbReference type="InterPro" id="IPR050218">
    <property type="entry name" value="LptD"/>
</dbReference>
<proteinExistence type="predicted"/>